<evidence type="ECO:0000313" key="1">
    <source>
        <dbReference type="EMBL" id="KAJ4718813.1"/>
    </source>
</evidence>
<reference evidence="1 2" key="1">
    <citation type="journal article" date="2023" name="Science">
        <title>Complex scaffold remodeling in plant triterpene biosynthesis.</title>
        <authorList>
            <person name="De La Pena R."/>
            <person name="Hodgson H."/>
            <person name="Liu J.C."/>
            <person name="Stephenson M.J."/>
            <person name="Martin A.C."/>
            <person name="Owen C."/>
            <person name="Harkess A."/>
            <person name="Leebens-Mack J."/>
            <person name="Jimenez L.E."/>
            <person name="Osbourn A."/>
            <person name="Sattely E.S."/>
        </authorList>
    </citation>
    <scope>NUCLEOTIDE SEQUENCE [LARGE SCALE GENOMIC DNA]</scope>
    <source>
        <strain evidence="2">cv. JPN11</strain>
        <tissue evidence="1">Leaf</tissue>
    </source>
</reference>
<keyword evidence="2" id="KW-1185">Reference proteome</keyword>
<dbReference type="EMBL" id="CM051398">
    <property type="protein sequence ID" value="KAJ4718813.1"/>
    <property type="molecule type" value="Genomic_DNA"/>
</dbReference>
<gene>
    <name evidence="1" type="ORF">OWV82_010449</name>
</gene>
<proteinExistence type="predicted"/>
<protein>
    <submittedName>
        <fullName evidence="1">Disease resistance protein</fullName>
    </submittedName>
</protein>
<comment type="caution">
    <text evidence="1">The sequence shown here is derived from an EMBL/GenBank/DDBJ whole genome shotgun (WGS) entry which is preliminary data.</text>
</comment>
<name>A0ACC1Y5T1_MELAZ</name>
<sequence>MVDAIISPLLEQLISMVVQEASERVRLVTGVEGEVKKLTSNLRAIQAVLVDAEQRQMNEETVRLWLHHLKYASYDMEDVLDEWNTARLKLQIEGVDHDESALVPKKVCSFFPAPCFGFKQVFLRCDIALKIKEINQNLDEITKQKEMFNFNVNLTTSFEKPKRIAATSLIDESEISGRAVEKNTLISRLVSESSSREQKGLQIISLLGMGGVGKTTLAQLAYNNDEVKRSFDIRMWVCVSDPFDEIRIARAIIEALENKPCKLVEFQSLLTNIQKIIEGKKFLLVLDDMWNEDYSKWEPFYHCLKNDSHCSKILITTRKETVAHIMKSADIISIKQLAEEECWLLFRRIAFFGRSKEEYDKLEEVGRKIVSKCNGLPLAAKTIGSLLRFKKTEEEWQRILYSDMWKVEELNKGLLAPLLLSYNDLPSAVKPCFLYCAVFPKDYLMKKNELIRLWMSQGYLSVAQGEEMENLGEEYFHILATRSFFQEFLKFRDNIVCCKMHDIIHDFAQFMCKKECSTIEINDCDDPLVDSFEEKTCLHAMLTIREMNLFPISIYKAKKLRSLVINHRNKENPSFINVLPKIFDELTSLRAVVITCQMFEDCGVFMNEIPRGIGKLIHLRYLNLSNQLIEELPEVLCELYNLQLLDVSRCLNLKELPQGIGKLINLTHFINPYTGLQYMPIGITRLTSLRILKKFAIGVSVNGRQICNLESLKHLKLLEECGIHGLGNVSDVGEAKRLELHKSFKNLRVLGFCFDQLDEQGWSKKEDHEELLEALQPPPNLKELEISNYKGNTVWPSWMISLNNLRDLSLKTCINCKHLPPLGKLPSLEEVVIRWMPSLKRVGNEILGTGSGHGSSSSSSLSAIAFPKLKKFSISWLRGLEEWDFEITGNIEIMPCLHYLDITTCSQLKSVPDHILQKTTLRSLRIIGCNILRERYRKEAEQDWAKISHIPEIRIH</sequence>
<dbReference type="Proteomes" id="UP001164539">
    <property type="component" value="Chromosome 5"/>
</dbReference>
<accession>A0ACC1Y5T1</accession>
<evidence type="ECO:0000313" key="2">
    <source>
        <dbReference type="Proteomes" id="UP001164539"/>
    </source>
</evidence>
<organism evidence="1 2">
    <name type="scientific">Melia azedarach</name>
    <name type="common">Chinaberry tree</name>
    <dbReference type="NCBI Taxonomy" id="155640"/>
    <lineage>
        <taxon>Eukaryota</taxon>
        <taxon>Viridiplantae</taxon>
        <taxon>Streptophyta</taxon>
        <taxon>Embryophyta</taxon>
        <taxon>Tracheophyta</taxon>
        <taxon>Spermatophyta</taxon>
        <taxon>Magnoliopsida</taxon>
        <taxon>eudicotyledons</taxon>
        <taxon>Gunneridae</taxon>
        <taxon>Pentapetalae</taxon>
        <taxon>rosids</taxon>
        <taxon>malvids</taxon>
        <taxon>Sapindales</taxon>
        <taxon>Meliaceae</taxon>
        <taxon>Melia</taxon>
    </lineage>
</organism>